<evidence type="ECO:0000313" key="1">
    <source>
        <dbReference type="EMBL" id="AYG79154.1"/>
    </source>
</evidence>
<dbReference type="Proteomes" id="UP000271554">
    <property type="component" value="Chromosome"/>
</dbReference>
<gene>
    <name evidence="1" type="ORF">DWB77_01264</name>
</gene>
<sequence length="99" mass="10476">MSNRPEHASRHPRRFEILLVPEHVESRGEASVADSAVRSAVVEATGEMGVSGYPRYAGHGIEAEIDSAGRAVEALLVDGSELDIGLTAVVREVATRPGV</sequence>
<keyword evidence="2" id="KW-1185">Reference proteome</keyword>
<proteinExistence type="predicted"/>
<accession>A0A387H6W1</accession>
<dbReference type="OrthoDB" id="4291534at2"/>
<protein>
    <submittedName>
        <fullName evidence="1">Uncharacterized protein</fullName>
    </submittedName>
</protein>
<dbReference type="RefSeq" id="WP_120720296.1">
    <property type="nucleotide sequence ID" value="NZ_CP032698.1"/>
</dbReference>
<dbReference type="AlphaFoldDB" id="A0A387H6W1"/>
<dbReference type="EMBL" id="CP032698">
    <property type="protein sequence ID" value="AYG79154.1"/>
    <property type="molecule type" value="Genomic_DNA"/>
</dbReference>
<dbReference type="KEGG" id="shun:DWB77_01264"/>
<organism evidence="1 2">
    <name type="scientific">Streptomyces hundungensis</name>
    <dbReference type="NCBI Taxonomy" id="1077946"/>
    <lineage>
        <taxon>Bacteria</taxon>
        <taxon>Bacillati</taxon>
        <taxon>Actinomycetota</taxon>
        <taxon>Actinomycetes</taxon>
        <taxon>Kitasatosporales</taxon>
        <taxon>Streptomycetaceae</taxon>
        <taxon>Streptomyces</taxon>
    </lineage>
</organism>
<reference evidence="1 2" key="1">
    <citation type="submission" date="2018-10" db="EMBL/GenBank/DDBJ databases">
        <title>Relationship between Morphology and Antimicrobial Activity in Streptomyces.</title>
        <authorList>
            <person name="Kang H.J."/>
            <person name="Kim S.B."/>
        </authorList>
    </citation>
    <scope>NUCLEOTIDE SEQUENCE [LARGE SCALE GENOMIC DNA]</scope>
    <source>
        <strain evidence="1 2">BH38</strain>
    </source>
</reference>
<name>A0A387H6W1_9ACTN</name>
<evidence type="ECO:0000313" key="2">
    <source>
        <dbReference type="Proteomes" id="UP000271554"/>
    </source>
</evidence>